<dbReference type="Proteomes" id="UP001501074">
    <property type="component" value="Unassembled WGS sequence"/>
</dbReference>
<evidence type="ECO:0000313" key="3">
    <source>
        <dbReference type="Proteomes" id="UP001501074"/>
    </source>
</evidence>
<gene>
    <name evidence="2" type="ORF">GCM10022223_32370</name>
</gene>
<protein>
    <submittedName>
        <fullName evidence="2">Uncharacterized protein</fullName>
    </submittedName>
</protein>
<dbReference type="RefSeq" id="WP_231488619.1">
    <property type="nucleotide sequence ID" value="NZ_BAAAZO010000005.1"/>
</dbReference>
<proteinExistence type="predicted"/>
<evidence type="ECO:0000256" key="1">
    <source>
        <dbReference type="SAM" id="MobiDB-lite"/>
    </source>
</evidence>
<sequence>MFGKGGWINNLGSITARSSSQDASDQRGFTAAHRVRAVSQPVAAARDRVAASPLPDTGSGRPYGRPEEATYAPAPLLLPADDGSSIAGVQSGYPPTQEGALAQLASIEIAVIRSASTTGIRAIIAQWTAPGGPTASTWAWTATMTELLADFDAPATGSANVAMSAEPSMGLLKNAAAQAVGEDWAVPCLDMTVDIVRGNQNTQITIADCQRMVWDGTRWLIAAGAEPAVPPAAPWPSTDAAYEAGYRDLGSTSPRSLSSP</sequence>
<feature type="region of interest" description="Disordered" evidence="1">
    <location>
        <begin position="40"/>
        <end position="69"/>
    </location>
</feature>
<name>A0ABP6ZPR7_9ACTN</name>
<comment type="caution">
    <text evidence="2">The sequence shown here is derived from an EMBL/GenBank/DDBJ whole genome shotgun (WGS) entry which is preliminary data.</text>
</comment>
<dbReference type="EMBL" id="BAAAZO010000005">
    <property type="protein sequence ID" value="GAA3613713.1"/>
    <property type="molecule type" value="Genomic_DNA"/>
</dbReference>
<organism evidence="2 3">
    <name type="scientific">Kineosporia mesophila</name>
    <dbReference type="NCBI Taxonomy" id="566012"/>
    <lineage>
        <taxon>Bacteria</taxon>
        <taxon>Bacillati</taxon>
        <taxon>Actinomycetota</taxon>
        <taxon>Actinomycetes</taxon>
        <taxon>Kineosporiales</taxon>
        <taxon>Kineosporiaceae</taxon>
        <taxon>Kineosporia</taxon>
    </lineage>
</organism>
<accession>A0ABP6ZPR7</accession>
<evidence type="ECO:0000313" key="2">
    <source>
        <dbReference type="EMBL" id="GAA3613713.1"/>
    </source>
</evidence>
<keyword evidence="3" id="KW-1185">Reference proteome</keyword>
<reference evidence="3" key="1">
    <citation type="journal article" date="2019" name="Int. J. Syst. Evol. Microbiol.">
        <title>The Global Catalogue of Microorganisms (GCM) 10K type strain sequencing project: providing services to taxonomists for standard genome sequencing and annotation.</title>
        <authorList>
            <consortium name="The Broad Institute Genomics Platform"/>
            <consortium name="The Broad Institute Genome Sequencing Center for Infectious Disease"/>
            <person name="Wu L."/>
            <person name="Ma J."/>
        </authorList>
    </citation>
    <scope>NUCLEOTIDE SEQUENCE [LARGE SCALE GENOMIC DNA]</scope>
    <source>
        <strain evidence="3">JCM 16902</strain>
    </source>
</reference>